<dbReference type="EMBL" id="JAVIPQ010000010">
    <property type="protein sequence ID" value="MDQ9554019.1"/>
    <property type="molecule type" value="Genomic_DNA"/>
</dbReference>
<evidence type="ECO:0000313" key="6">
    <source>
        <dbReference type="Proteomes" id="UP001234811"/>
    </source>
</evidence>
<dbReference type="Proteomes" id="UP001234811">
    <property type="component" value="Unassembled WGS sequence"/>
</dbReference>
<dbReference type="SUPFAM" id="SSF53448">
    <property type="entry name" value="Nucleotide-diphospho-sugar transferases"/>
    <property type="match status" value="1"/>
</dbReference>
<evidence type="ECO:0000256" key="3">
    <source>
        <dbReference type="ARBA" id="ARBA00022679"/>
    </source>
</evidence>
<dbReference type="InterPro" id="IPR006446">
    <property type="entry name" value="RhaTrfase"/>
</dbReference>
<proteinExistence type="inferred from homology"/>
<feature type="domain" description="Glycosyltransferase 2-like" evidence="4">
    <location>
        <begin position="8"/>
        <end position="121"/>
    </location>
</feature>
<name>A0ABD5BBK8_SERMA</name>
<evidence type="ECO:0000256" key="2">
    <source>
        <dbReference type="ARBA" id="ARBA00022676"/>
    </source>
</evidence>
<dbReference type="NCBIfam" id="TIGR01556">
    <property type="entry name" value="rhamnosyltran"/>
    <property type="match status" value="1"/>
</dbReference>
<gene>
    <name evidence="5" type="ORF">RF091_00470</name>
</gene>
<organism evidence="5 6">
    <name type="scientific">Serratia marcescens</name>
    <dbReference type="NCBI Taxonomy" id="615"/>
    <lineage>
        <taxon>Bacteria</taxon>
        <taxon>Pseudomonadati</taxon>
        <taxon>Pseudomonadota</taxon>
        <taxon>Gammaproteobacteria</taxon>
        <taxon>Enterobacterales</taxon>
        <taxon>Yersiniaceae</taxon>
        <taxon>Serratia</taxon>
    </lineage>
</organism>
<evidence type="ECO:0000256" key="1">
    <source>
        <dbReference type="ARBA" id="ARBA00006739"/>
    </source>
</evidence>
<dbReference type="PANTHER" id="PTHR43179:SF12">
    <property type="entry name" value="GALACTOFURANOSYLTRANSFERASE GLFT2"/>
    <property type="match status" value="1"/>
</dbReference>
<dbReference type="InterPro" id="IPR029044">
    <property type="entry name" value="Nucleotide-diphossugar_trans"/>
</dbReference>
<evidence type="ECO:0000313" key="5">
    <source>
        <dbReference type="EMBL" id="MDQ9554019.1"/>
    </source>
</evidence>
<dbReference type="RefSeq" id="WP_047568457.1">
    <property type="nucleotide sequence ID" value="NZ_CBDHWN010000091.1"/>
</dbReference>
<keyword evidence="2" id="KW-0328">Glycosyltransferase</keyword>
<comment type="caution">
    <text evidence="5">The sequence shown here is derived from an EMBL/GenBank/DDBJ whole genome shotgun (WGS) entry which is preliminary data.</text>
</comment>
<dbReference type="Gene3D" id="3.90.550.10">
    <property type="entry name" value="Spore Coat Polysaccharide Biosynthesis Protein SpsA, Chain A"/>
    <property type="match status" value="1"/>
</dbReference>
<evidence type="ECO:0000259" key="4">
    <source>
        <dbReference type="Pfam" id="PF00535"/>
    </source>
</evidence>
<reference evidence="5 6" key="1">
    <citation type="submission" date="2023-07" db="EMBL/GenBank/DDBJ databases">
        <title>Pathogens genome sequencing project 196.</title>
        <authorList>
            <person name="Cao X."/>
        </authorList>
    </citation>
    <scope>NUCLEOTIDE SEQUENCE [LARGE SCALE GENOMIC DNA]</scope>
    <source>
        <strain evidence="5 6">SM41</strain>
    </source>
</reference>
<sequence>MNRKIIAITVSYNPNIPSLKRQIKVLLASQVAVVVVDNNSTNSEQLAIALAEFSGQLTLMCLAENEGIAAAQNRGIRMAKEQGFDYVLLMDQDSLPADNMVEELLTAAKHKNGLAAVGPCFIDADQSVRARFIRVEGIRIIKMSSSSCDNIVEVDHLIASGSLIPVAVFERVGLMDESLFIDYVDIEWALRARAKGLLSYGVFSAQMHHSLGDGRIEFAGRHIAIHSPLRHYYLVRNAILLYKKDYIPLNWKLVDTYKLVLKLTFLLLFSGQRLQNLKAIVQGGIHGITSKSGKCPLQ</sequence>
<protein>
    <submittedName>
        <fullName evidence="5">Glycosyltransferase family 2 protein</fullName>
    </submittedName>
</protein>
<dbReference type="GO" id="GO:0016757">
    <property type="term" value="F:glycosyltransferase activity"/>
    <property type="evidence" value="ECO:0007669"/>
    <property type="project" value="UniProtKB-KW"/>
</dbReference>
<keyword evidence="3" id="KW-0808">Transferase</keyword>
<dbReference type="Pfam" id="PF00535">
    <property type="entry name" value="Glycos_transf_2"/>
    <property type="match status" value="1"/>
</dbReference>
<comment type="similarity">
    <text evidence="1">Belongs to the glycosyltransferase 2 family.</text>
</comment>
<dbReference type="AlphaFoldDB" id="A0ABD5BBK8"/>
<dbReference type="InterPro" id="IPR001173">
    <property type="entry name" value="Glyco_trans_2-like"/>
</dbReference>
<dbReference type="PANTHER" id="PTHR43179">
    <property type="entry name" value="RHAMNOSYLTRANSFERASE WBBL"/>
    <property type="match status" value="1"/>
</dbReference>
<accession>A0ABD5BBK8</accession>
<dbReference type="CDD" id="cd02526">
    <property type="entry name" value="GT2_RfbF_like"/>
    <property type="match status" value="1"/>
</dbReference>